<organism evidence="1 2">
    <name type="scientific">Populus alba</name>
    <name type="common">White poplar</name>
    <dbReference type="NCBI Taxonomy" id="43335"/>
    <lineage>
        <taxon>Eukaryota</taxon>
        <taxon>Viridiplantae</taxon>
        <taxon>Streptophyta</taxon>
        <taxon>Embryophyta</taxon>
        <taxon>Tracheophyta</taxon>
        <taxon>Spermatophyta</taxon>
        <taxon>Magnoliopsida</taxon>
        <taxon>eudicotyledons</taxon>
        <taxon>Gunneridae</taxon>
        <taxon>Pentapetalae</taxon>
        <taxon>rosids</taxon>
        <taxon>fabids</taxon>
        <taxon>Malpighiales</taxon>
        <taxon>Salicaceae</taxon>
        <taxon>Saliceae</taxon>
        <taxon>Populus</taxon>
    </lineage>
</organism>
<sequence>MSSNIMLVLSGKDEVVAIGVSLLPLLFLLRGIFYMSTFNTLLSATWQGICNGYHCLKCETTHAYGVPHFLCLDHPMYRLQIGDAKDKLGVLKFSGQVLVRQEISVKKYLLCESNFCGL</sequence>
<reference evidence="1 2" key="1">
    <citation type="journal article" date="2024" name="Plant Biotechnol. J.">
        <title>Genome and CRISPR/Cas9 system of a widespread forest tree (Populus alba) in the world.</title>
        <authorList>
            <person name="Liu Y.J."/>
            <person name="Jiang P.F."/>
            <person name="Han X.M."/>
            <person name="Li X.Y."/>
            <person name="Wang H.M."/>
            <person name="Wang Y.J."/>
            <person name="Wang X.X."/>
            <person name="Zeng Q.Y."/>
        </authorList>
    </citation>
    <scope>NUCLEOTIDE SEQUENCE [LARGE SCALE GENOMIC DNA]</scope>
    <source>
        <strain evidence="2">cv. PAL-ZL1</strain>
    </source>
</reference>
<evidence type="ECO:0000313" key="1">
    <source>
        <dbReference type="EMBL" id="KAL3612874.1"/>
    </source>
</evidence>
<gene>
    <name evidence="1" type="ORF">D5086_003894</name>
</gene>
<accession>A0ACC4D6H3</accession>
<keyword evidence="2" id="KW-1185">Reference proteome</keyword>
<protein>
    <submittedName>
        <fullName evidence="1">Uncharacterized protein</fullName>
    </submittedName>
</protein>
<proteinExistence type="predicted"/>
<dbReference type="Proteomes" id="UP000309997">
    <property type="component" value="Unassembled WGS sequence"/>
</dbReference>
<name>A0ACC4D6H3_POPAL</name>
<dbReference type="EMBL" id="RCHU02000001">
    <property type="protein sequence ID" value="KAL3612874.1"/>
    <property type="molecule type" value="Genomic_DNA"/>
</dbReference>
<evidence type="ECO:0000313" key="2">
    <source>
        <dbReference type="Proteomes" id="UP000309997"/>
    </source>
</evidence>
<comment type="caution">
    <text evidence="1">The sequence shown here is derived from an EMBL/GenBank/DDBJ whole genome shotgun (WGS) entry which is preliminary data.</text>
</comment>